<dbReference type="Proteomes" id="UP001203665">
    <property type="component" value="Unassembled WGS sequence"/>
</dbReference>
<comment type="caution">
    <text evidence="1">The sequence shown here is derived from an EMBL/GenBank/DDBJ whole genome shotgun (WGS) entry which is preliminary data.</text>
</comment>
<organism evidence="1 2">
    <name type="scientific">Alkalicoccobacillus plakortidis</name>
    <dbReference type="NCBI Taxonomy" id="444060"/>
    <lineage>
        <taxon>Bacteria</taxon>
        <taxon>Bacillati</taxon>
        <taxon>Bacillota</taxon>
        <taxon>Bacilli</taxon>
        <taxon>Bacillales</taxon>
        <taxon>Bacillaceae</taxon>
        <taxon>Alkalicoccobacillus</taxon>
    </lineage>
</organism>
<proteinExistence type="predicted"/>
<evidence type="ECO:0000313" key="2">
    <source>
        <dbReference type="Proteomes" id="UP001203665"/>
    </source>
</evidence>
<gene>
    <name evidence="1" type="ORF">NDM98_17080</name>
</gene>
<sequence length="64" mass="7077">MKAQAITNSLSVSLNQLPVWIKERSPSEPVRFNQVALFDASSGTSIQPGLIEIRAEVEVLFEYA</sequence>
<accession>A0ABT0XM64</accession>
<reference evidence="1" key="1">
    <citation type="submission" date="2022-06" db="EMBL/GenBank/DDBJ databases">
        <title>Alkalicoccobacillus porphyridii sp. nov., isolated from a marine red alga, Porphyridium purpureum and reclassification of Shouchella plakortidis and Shouchella gibsonii as Alkalicoccobacillus plakortidis comb. nov. and Alkalicoccobacillus gibsonii comb. nov.</title>
        <authorList>
            <person name="Kim K.H."/>
            <person name="Lee J.K."/>
            <person name="Han D.M."/>
            <person name="Baek J.H."/>
            <person name="Jeon C.O."/>
        </authorList>
    </citation>
    <scope>NUCLEOTIDE SEQUENCE</scope>
    <source>
        <strain evidence="1">DSM 19153</strain>
    </source>
</reference>
<protein>
    <submittedName>
        <fullName evidence="1">Uncharacterized protein</fullName>
    </submittedName>
</protein>
<dbReference type="Gene3D" id="3.30.110.170">
    <property type="entry name" value="Protein of unknown function (DUF541), domain 1"/>
    <property type="match status" value="1"/>
</dbReference>
<evidence type="ECO:0000313" key="1">
    <source>
        <dbReference type="EMBL" id="MCM2676989.1"/>
    </source>
</evidence>
<dbReference type="EMBL" id="JAMQJY010000002">
    <property type="protein sequence ID" value="MCM2676989.1"/>
    <property type="molecule type" value="Genomic_DNA"/>
</dbReference>
<keyword evidence="2" id="KW-1185">Reference proteome</keyword>
<name>A0ABT0XM64_9BACI</name>